<proteinExistence type="predicted"/>
<evidence type="ECO:0000313" key="1">
    <source>
        <dbReference type="EMBL" id="UOE42883.1"/>
    </source>
</evidence>
<accession>A0ABY4BYT1</accession>
<protein>
    <submittedName>
        <fullName evidence="1">Uncharacterized protein</fullName>
    </submittedName>
</protein>
<dbReference type="EMBL" id="CP094528">
    <property type="protein sequence ID" value="UOE42883.1"/>
    <property type="molecule type" value="Genomic_DNA"/>
</dbReference>
<evidence type="ECO:0000313" key="2">
    <source>
        <dbReference type="Proteomes" id="UP000832097"/>
    </source>
</evidence>
<dbReference type="RefSeq" id="WP_243553826.1">
    <property type="nucleotide sequence ID" value="NZ_CP094528.1"/>
</dbReference>
<sequence length="107" mass="12467">MKYASPDDLEHVPNWDNYIVAQAVHAMLGVVPPHALAIGVSINREQVQLIFQLSQRTEDDETDMREIESELEELVWRDVHISSTYEVLEHRQTGRHPGTRWIHFAHE</sequence>
<gene>
    <name evidence="1" type="ORF">MTO99_11865</name>
</gene>
<reference evidence="1 2" key="1">
    <citation type="submission" date="2022-03" db="EMBL/GenBank/DDBJ databases">
        <title>Mucilaginibacter sp. isolated from the gut of Protaetia brevitarsis seulensis larvae.</title>
        <authorList>
            <person name="Won M."/>
            <person name="Kim S.-J."/>
            <person name="Kwon S.-W."/>
        </authorList>
    </citation>
    <scope>NUCLEOTIDE SEQUENCE [LARGE SCALE GENOMIC DNA]</scope>
    <source>
        <strain evidence="1 2">CFWR-12</strain>
    </source>
</reference>
<name>A0ABY4BYT1_9MICO</name>
<organism evidence="1 2">
    <name type="scientific">Agromyces larvae</name>
    <dbReference type="NCBI Taxonomy" id="2929802"/>
    <lineage>
        <taxon>Bacteria</taxon>
        <taxon>Bacillati</taxon>
        <taxon>Actinomycetota</taxon>
        <taxon>Actinomycetes</taxon>
        <taxon>Micrococcales</taxon>
        <taxon>Microbacteriaceae</taxon>
        <taxon>Agromyces</taxon>
    </lineage>
</organism>
<dbReference type="Proteomes" id="UP000832097">
    <property type="component" value="Chromosome"/>
</dbReference>
<keyword evidence="2" id="KW-1185">Reference proteome</keyword>